<dbReference type="SUPFAM" id="SSF54518">
    <property type="entry name" value="Tubby C-terminal domain-like"/>
    <property type="match status" value="1"/>
</dbReference>
<reference evidence="3" key="1">
    <citation type="submission" date="2024-02" db="EMBL/GenBank/DDBJ databases">
        <authorList>
            <consortium name="ELIXIR-Norway"/>
            <consortium name="Elixir Norway"/>
        </authorList>
    </citation>
    <scope>NUCLEOTIDE SEQUENCE</scope>
</reference>
<protein>
    <recommendedName>
        <fullName evidence="2">Tubby C-terminal domain-containing protein</fullName>
    </recommendedName>
</protein>
<proteinExistence type="inferred from homology"/>
<dbReference type="PANTHER" id="PTHR16517:SF7">
    <property type="entry name" value="PROTEIN KING TUBBY"/>
    <property type="match status" value="1"/>
</dbReference>
<evidence type="ECO:0000256" key="1">
    <source>
        <dbReference type="ARBA" id="ARBA00007129"/>
    </source>
</evidence>
<dbReference type="Gene3D" id="3.20.90.10">
    <property type="entry name" value="Tubby Protein, Chain A"/>
    <property type="match status" value="1"/>
</dbReference>
<dbReference type="PANTHER" id="PTHR16517">
    <property type="entry name" value="TUBBY-RELATED"/>
    <property type="match status" value="1"/>
</dbReference>
<comment type="similarity">
    <text evidence="1">Belongs to the TUB family.</text>
</comment>
<dbReference type="EMBL" id="OZ019902">
    <property type="protein sequence ID" value="CAK9195465.1"/>
    <property type="molecule type" value="Genomic_DNA"/>
</dbReference>
<feature type="domain" description="Tubby C-terminal" evidence="2">
    <location>
        <begin position="32"/>
        <end position="271"/>
    </location>
</feature>
<dbReference type="InterPro" id="IPR000007">
    <property type="entry name" value="Tubby_C"/>
</dbReference>
<name>A0ABP0TFS4_9BRYO</name>
<dbReference type="PRINTS" id="PR01573">
    <property type="entry name" value="SUPERTUBBY"/>
</dbReference>
<accession>A0ABP0TFS4</accession>
<keyword evidence="4" id="KW-1185">Reference proteome</keyword>
<evidence type="ECO:0000259" key="2">
    <source>
        <dbReference type="Pfam" id="PF01167"/>
    </source>
</evidence>
<evidence type="ECO:0000313" key="3">
    <source>
        <dbReference type="EMBL" id="CAK9195465.1"/>
    </source>
</evidence>
<sequence>MALVYYPKKCVNIQSTKVLASLIADLRVFLIHPCPKGCGPIECHIRRHVNAKWLLPTYMLHFSNGDQFLLSARKHKKNENNYVISLDEDDMSKNTGNYFGKLRFNFMGSEYWFYDKGATLVHGNTPRLPIINERKEMGAIKYHLNILGLGGPRKMTAIIPSLDKDGNLHIFQPKPCGAPVILDMFKRNKEREKMVVMQNMHPHWNKQLGAYCLNFNGRVTKPSAKNFQLIADDYNYIILQFGKIGRNFFTMDYQHPMSALQAFAICLSSLDPKLVCE</sequence>
<dbReference type="Proteomes" id="UP001497512">
    <property type="component" value="Chromosome 10"/>
</dbReference>
<dbReference type="Pfam" id="PF01167">
    <property type="entry name" value="Tub"/>
    <property type="match status" value="1"/>
</dbReference>
<evidence type="ECO:0000313" key="4">
    <source>
        <dbReference type="Proteomes" id="UP001497512"/>
    </source>
</evidence>
<dbReference type="InterPro" id="IPR025659">
    <property type="entry name" value="Tubby-like_C"/>
</dbReference>
<gene>
    <name evidence="3" type="ORF">CSSPTR1EN2_LOCUS3038</name>
</gene>
<organism evidence="3 4">
    <name type="scientific">Sphagnum troendelagicum</name>
    <dbReference type="NCBI Taxonomy" id="128251"/>
    <lineage>
        <taxon>Eukaryota</taxon>
        <taxon>Viridiplantae</taxon>
        <taxon>Streptophyta</taxon>
        <taxon>Embryophyta</taxon>
        <taxon>Bryophyta</taxon>
        <taxon>Sphagnophytina</taxon>
        <taxon>Sphagnopsida</taxon>
        <taxon>Sphagnales</taxon>
        <taxon>Sphagnaceae</taxon>
        <taxon>Sphagnum</taxon>
    </lineage>
</organism>